<comment type="catalytic activity">
    <reaction evidence="1 14 15 16">
        <text>Endonucleolytic cleavage to 5'-phosphomonoester.</text>
        <dbReference type="EC" id="3.1.26.4"/>
    </reaction>
</comment>
<dbReference type="AlphaFoldDB" id="C4WIQ9"/>
<keyword evidence="11 14" id="KW-0255">Endonuclease</keyword>
<dbReference type="InterPro" id="IPR036397">
    <property type="entry name" value="RNaseH_sf"/>
</dbReference>
<dbReference type="Proteomes" id="UP000004386">
    <property type="component" value="Unassembled WGS sequence"/>
</dbReference>
<dbReference type="SUPFAM" id="SSF53098">
    <property type="entry name" value="Ribonuclease H-like"/>
    <property type="match status" value="1"/>
</dbReference>
<dbReference type="Gene3D" id="3.30.420.10">
    <property type="entry name" value="Ribonuclease H-like superfamily/Ribonuclease H"/>
    <property type="match status" value="1"/>
</dbReference>
<evidence type="ECO:0000256" key="5">
    <source>
        <dbReference type="ARBA" id="ARBA00007383"/>
    </source>
</evidence>
<dbReference type="InterPro" id="IPR012337">
    <property type="entry name" value="RNaseH-like_sf"/>
</dbReference>
<dbReference type="GO" id="GO:0043137">
    <property type="term" value="P:DNA replication, removal of RNA primer"/>
    <property type="evidence" value="ECO:0007669"/>
    <property type="project" value="TreeGrafter"/>
</dbReference>
<dbReference type="Pfam" id="PF01351">
    <property type="entry name" value="RNase_HII"/>
    <property type="match status" value="1"/>
</dbReference>
<evidence type="ECO:0000256" key="15">
    <source>
        <dbReference type="PROSITE-ProRule" id="PRU01319"/>
    </source>
</evidence>
<evidence type="ECO:0000256" key="7">
    <source>
        <dbReference type="ARBA" id="ARBA00019179"/>
    </source>
</evidence>
<organism evidence="18 19">
    <name type="scientific">Brucella intermedia LMG 3301</name>
    <dbReference type="NCBI Taxonomy" id="641118"/>
    <lineage>
        <taxon>Bacteria</taxon>
        <taxon>Pseudomonadati</taxon>
        <taxon>Pseudomonadota</taxon>
        <taxon>Alphaproteobacteria</taxon>
        <taxon>Hyphomicrobiales</taxon>
        <taxon>Brucellaceae</taxon>
        <taxon>Brucella/Ochrobactrum group</taxon>
        <taxon>Brucella</taxon>
    </lineage>
</organism>
<evidence type="ECO:0000256" key="4">
    <source>
        <dbReference type="ARBA" id="ARBA00004496"/>
    </source>
</evidence>
<feature type="domain" description="RNase H type-2" evidence="17">
    <location>
        <begin position="93"/>
        <end position="281"/>
    </location>
</feature>
<dbReference type="InterPro" id="IPR024567">
    <property type="entry name" value="RNase_HII/HIII_dom"/>
</dbReference>
<evidence type="ECO:0000313" key="18">
    <source>
        <dbReference type="EMBL" id="EEQ95100.1"/>
    </source>
</evidence>
<evidence type="ECO:0000256" key="14">
    <source>
        <dbReference type="HAMAP-Rule" id="MF_00052"/>
    </source>
</evidence>
<dbReference type="GO" id="GO:0032299">
    <property type="term" value="C:ribonuclease H2 complex"/>
    <property type="evidence" value="ECO:0007669"/>
    <property type="project" value="TreeGrafter"/>
</dbReference>
<dbReference type="InterPro" id="IPR022898">
    <property type="entry name" value="RNase_HII"/>
</dbReference>
<evidence type="ECO:0000256" key="12">
    <source>
        <dbReference type="ARBA" id="ARBA00022801"/>
    </source>
</evidence>
<comment type="similarity">
    <text evidence="5 14 16">Belongs to the RNase HII family.</text>
</comment>
<keyword evidence="8 14" id="KW-0963">Cytoplasm</keyword>
<evidence type="ECO:0000256" key="6">
    <source>
        <dbReference type="ARBA" id="ARBA00012180"/>
    </source>
</evidence>
<keyword evidence="9 14" id="KW-0540">Nuclease</keyword>
<evidence type="ECO:0000256" key="8">
    <source>
        <dbReference type="ARBA" id="ARBA00022490"/>
    </source>
</evidence>
<comment type="subcellular location">
    <subcellularLocation>
        <location evidence="4 14">Cytoplasm</location>
    </subcellularLocation>
</comment>
<gene>
    <name evidence="14" type="primary">rnhB</name>
    <name evidence="18" type="ORF">OINT_1000447</name>
</gene>
<dbReference type="HAMAP" id="MF_00052_B">
    <property type="entry name" value="RNase_HII_B"/>
    <property type="match status" value="1"/>
</dbReference>
<feature type="binding site" evidence="14 15">
    <location>
        <position position="100"/>
    </location>
    <ligand>
        <name>a divalent metal cation</name>
        <dbReference type="ChEBI" id="CHEBI:60240"/>
    </ligand>
</feature>
<name>C4WIQ9_9HYPH</name>
<evidence type="ECO:0000256" key="9">
    <source>
        <dbReference type="ARBA" id="ARBA00022722"/>
    </source>
</evidence>
<comment type="function">
    <text evidence="3 14 16">Endonuclease that specifically degrades the RNA of RNA-DNA hybrids.</text>
</comment>
<comment type="cofactor">
    <cofactor evidence="14 15">
        <name>Mn(2+)</name>
        <dbReference type="ChEBI" id="CHEBI:29035"/>
    </cofactor>
    <cofactor evidence="14 15">
        <name>Mg(2+)</name>
        <dbReference type="ChEBI" id="CHEBI:18420"/>
    </cofactor>
    <text evidence="14 15">Manganese or magnesium. Binds 1 divalent metal ion per monomer in the absence of substrate. May bind a second metal ion after substrate binding.</text>
</comment>
<dbReference type="GO" id="GO:0030145">
    <property type="term" value="F:manganese ion binding"/>
    <property type="evidence" value="ECO:0007669"/>
    <property type="project" value="UniProtKB-UniRule"/>
</dbReference>
<dbReference type="GO" id="GO:0005737">
    <property type="term" value="C:cytoplasm"/>
    <property type="evidence" value="ECO:0007669"/>
    <property type="project" value="UniProtKB-SubCell"/>
</dbReference>
<evidence type="ECO:0000256" key="2">
    <source>
        <dbReference type="ARBA" id="ARBA00001946"/>
    </source>
</evidence>
<dbReference type="NCBIfam" id="NF000595">
    <property type="entry name" value="PRK00015.1-3"/>
    <property type="match status" value="1"/>
</dbReference>
<keyword evidence="10 14" id="KW-0479">Metal-binding</keyword>
<comment type="cofactor">
    <cofactor evidence="2">
        <name>Mg(2+)</name>
        <dbReference type="ChEBI" id="CHEBI:18420"/>
    </cofactor>
</comment>
<evidence type="ECO:0000256" key="13">
    <source>
        <dbReference type="ARBA" id="ARBA00023211"/>
    </source>
</evidence>
<evidence type="ECO:0000313" key="19">
    <source>
        <dbReference type="Proteomes" id="UP000004386"/>
    </source>
</evidence>
<dbReference type="PROSITE" id="PS51975">
    <property type="entry name" value="RNASE_H_2"/>
    <property type="match status" value="1"/>
</dbReference>
<evidence type="ECO:0000256" key="3">
    <source>
        <dbReference type="ARBA" id="ARBA00004065"/>
    </source>
</evidence>
<feature type="binding site" evidence="14 15">
    <location>
        <position position="191"/>
    </location>
    <ligand>
        <name>a divalent metal cation</name>
        <dbReference type="ChEBI" id="CHEBI:60240"/>
    </ligand>
</feature>
<sequence length="281" mass="30192">MWNKHKGAAWPRVAFQPARPASCLLNFRLIVLQTEGPPAFTPPSSSRALAENRKQCEHCRQMKRSASDSPLLFDIPIAPDFSEEKRLLSRGLKHIVGIDEAGRGPLAGPVVAAAVVLDIDNLPDGLDDSKRLTAARREALYEIILAKAITVSVASLSARSIDGSDIRKAALEAMRRASIGLTLRPCHALIDGRDVPPGLACPGSALVKGDQRSISIAAASIVAKVTRDRMMIRAGAAHPPYGLEIHAGYATERHRAAIETAGPVPGIHRYTFAPIKDRFGV</sequence>
<dbReference type="GO" id="GO:0003723">
    <property type="term" value="F:RNA binding"/>
    <property type="evidence" value="ECO:0007669"/>
    <property type="project" value="UniProtKB-UniRule"/>
</dbReference>
<dbReference type="GO" id="GO:0006298">
    <property type="term" value="P:mismatch repair"/>
    <property type="evidence" value="ECO:0007669"/>
    <property type="project" value="TreeGrafter"/>
</dbReference>
<evidence type="ECO:0000256" key="11">
    <source>
        <dbReference type="ARBA" id="ARBA00022759"/>
    </source>
</evidence>
<reference evidence="18 19" key="1">
    <citation type="submission" date="2009-05" db="EMBL/GenBank/DDBJ databases">
        <authorList>
            <person name="Setubal J.C."/>
            <person name="Boyle S."/>
            <person name="Crasta O.R."/>
            <person name="Gillespie J.J."/>
            <person name="Kenyon R.W."/>
            <person name="Lu J."/>
            <person name="Mane S."/>
            <person name="Nagrani S."/>
            <person name="Shallom J.M."/>
            <person name="Shallom S."/>
            <person name="Shukla M."/>
            <person name="Snyder E.E."/>
            <person name="Sobral B.W."/>
            <person name="Wattam A.R."/>
            <person name="Will R."/>
            <person name="Williams K."/>
            <person name="Yoo H."/>
            <person name="Munk C."/>
            <person name="Tapia R."/>
            <person name="Green L."/>
            <person name="Rogers Y."/>
            <person name="Detter J.C."/>
            <person name="Bruce D."/>
            <person name="Brettin T.S."/>
            <person name="Tsolis R."/>
        </authorList>
    </citation>
    <scope>NUCLEOTIDE SEQUENCE [LARGE SCALE GENOMIC DNA]</scope>
    <source>
        <strain evidence="18 19">LMG 3301</strain>
    </source>
</reference>
<keyword evidence="13 14" id="KW-0464">Manganese</keyword>
<accession>C4WIQ9</accession>
<dbReference type="CDD" id="cd07182">
    <property type="entry name" value="RNase_HII_bacteria_HII_like"/>
    <property type="match status" value="1"/>
</dbReference>
<evidence type="ECO:0000256" key="16">
    <source>
        <dbReference type="RuleBase" id="RU003515"/>
    </source>
</evidence>
<dbReference type="InterPro" id="IPR001352">
    <property type="entry name" value="RNase_HII/HIII"/>
</dbReference>
<dbReference type="EMBL" id="ACQA01000001">
    <property type="protein sequence ID" value="EEQ95100.1"/>
    <property type="molecule type" value="Genomic_DNA"/>
</dbReference>
<dbReference type="PANTHER" id="PTHR10954">
    <property type="entry name" value="RIBONUCLEASE H2 SUBUNIT A"/>
    <property type="match status" value="1"/>
</dbReference>
<comment type="caution">
    <text evidence="18">The sequence shown here is derived from an EMBL/GenBank/DDBJ whole genome shotgun (WGS) entry which is preliminary data.</text>
</comment>
<dbReference type="EC" id="3.1.26.4" evidence="6 14"/>
<evidence type="ECO:0000259" key="17">
    <source>
        <dbReference type="PROSITE" id="PS51975"/>
    </source>
</evidence>
<dbReference type="GO" id="GO:0004523">
    <property type="term" value="F:RNA-DNA hybrid ribonuclease activity"/>
    <property type="evidence" value="ECO:0007669"/>
    <property type="project" value="UniProtKB-UniRule"/>
</dbReference>
<dbReference type="HOGENOM" id="CLU_036532_3_2_5"/>
<evidence type="ECO:0000256" key="10">
    <source>
        <dbReference type="ARBA" id="ARBA00022723"/>
    </source>
</evidence>
<evidence type="ECO:0000256" key="1">
    <source>
        <dbReference type="ARBA" id="ARBA00000077"/>
    </source>
</evidence>
<proteinExistence type="inferred from homology"/>
<dbReference type="PANTHER" id="PTHR10954:SF18">
    <property type="entry name" value="RIBONUCLEASE HII"/>
    <property type="match status" value="1"/>
</dbReference>
<feature type="binding site" evidence="14 15">
    <location>
        <position position="99"/>
    </location>
    <ligand>
        <name>a divalent metal cation</name>
        <dbReference type="ChEBI" id="CHEBI:60240"/>
    </ligand>
</feature>
<keyword evidence="12 14" id="KW-0378">Hydrolase</keyword>
<protein>
    <recommendedName>
        <fullName evidence="7 14">Ribonuclease HII</fullName>
        <shortName evidence="14">RNase HII</shortName>
        <ecNumber evidence="6 14">3.1.26.4</ecNumber>
    </recommendedName>
</protein>